<keyword evidence="3" id="KW-1185">Reference proteome</keyword>
<reference evidence="2 3" key="1">
    <citation type="submission" date="2022-11" db="EMBL/GenBank/DDBJ databases">
        <title>Minimal conservation of predation-associated metabolite biosynthetic gene clusters underscores biosynthetic potential of Myxococcota including descriptions for ten novel species: Archangium lansinium sp. nov., Myxococcus landrumus sp. nov., Nannocystis bai.</title>
        <authorList>
            <person name="Ahearne A."/>
            <person name="Stevens C."/>
            <person name="Dowd S."/>
        </authorList>
    </citation>
    <scope>NUCLEOTIDE SEQUENCE [LARGE SCALE GENOMIC DNA]</scope>
    <source>
        <strain evidence="2 3">RJM3</strain>
    </source>
</reference>
<feature type="signal peptide" evidence="1">
    <location>
        <begin position="1"/>
        <end position="19"/>
    </location>
</feature>
<accession>A0ABT5EUP4</accession>
<evidence type="ECO:0008006" key="4">
    <source>
        <dbReference type="Google" id="ProtNLM"/>
    </source>
</evidence>
<evidence type="ECO:0000313" key="2">
    <source>
        <dbReference type="EMBL" id="MDC0744627.1"/>
    </source>
</evidence>
<comment type="caution">
    <text evidence="2">The sequence shown here is derived from an EMBL/GenBank/DDBJ whole genome shotgun (WGS) entry which is preliminary data.</text>
</comment>
<feature type="chain" id="PRO_5046743257" description="Lipoprotein" evidence="1">
    <location>
        <begin position="20"/>
        <end position="302"/>
    </location>
</feature>
<sequence>MIVRPTSLSCLVWLGLVLAGCSNDNEDTSTDVVVGLTTDMAVGFDFYELERTLKVDGVVTQSELVSYGAGNLRLPAELPAQAAEDGATIELSLAALRIGEHVPMVTRTATTRVLEGRSLLLPVSLEEACVGVACAANATCMKGACVDPFIDPSSLPAYDPTWIESVEDACKTASSGAPALVVGKGQMAFASLTEGEVVPIEPGPQGGHHVWLALRVTGLRQMGSTLKVNGFYPDLDYKLSPFSSQVTLRKADGHCELYGIRFQVDRGIAVDAVRGLPLDVTFTLTDPTGDAATAETKVVIAP</sequence>
<dbReference type="Proteomes" id="UP001221411">
    <property type="component" value="Unassembled WGS sequence"/>
</dbReference>
<keyword evidence="1" id="KW-0732">Signal</keyword>
<proteinExistence type="predicted"/>
<dbReference type="RefSeq" id="WP_271921349.1">
    <property type="nucleotide sequence ID" value="NZ_JAQNDO010000001.1"/>
</dbReference>
<dbReference type="PROSITE" id="PS51257">
    <property type="entry name" value="PROKAR_LIPOPROTEIN"/>
    <property type="match status" value="1"/>
</dbReference>
<dbReference type="EMBL" id="JAQNDO010000001">
    <property type="protein sequence ID" value="MDC0744627.1"/>
    <property type="molecule type" value="Genomic_DNA"/>
</dbReference>
<protein>
    <recommendedName>
        <fullName evidence="4">Lipoprotein</fullName>
    </recommendedName>
</protein>
<evidence type="ECO:0000313" key="3">
    <source>
        <dbReference type="Proteomes" id="UP001221411"/>
    </source>
</evidence>
<gene>
    <name evidence="2" type="ORF">POL67_25065</name>
</gene>
<evidence type="ECO:0000256" key="1">
    <source>
        <dbReference type="SAM" id="SignalP"/>
    </source>
</evidence>
<name>A0ABT5EUP4_9BACT</name>
<organism evidence="2 3">
    <name type="scientific">Polyangium mundeleinium</name>
    <dbReference type="NCBI Taxonomy" id="2995306"/>
    <lineage>
        <taxon>Bacteria</taxon>
        <taxon>Pseudomonadati</taxon>
        <taxon>Myxococcota</taxon>
        <taxon>Polyangia</taxon>
        <taxon>Polyangiales</taxon>
        <taxon>Polyangiaceae</taxon>
        <taxon>Polyangium</taxon>
    </lineage>
</organism>